<dbReference type="GO" id="GO:0005506">
    <property type="term" value="F:iron ion binding"/>
    <property type="evidence" value="ECO:0007669"/>
    <property type="project" value="InterPro"/>
</dbReference>
<dbReference type="PANTHER" id="PTHR11908:SF132">
    <property type="entry name" value="ALDEHYDE OXIDASE 1-RELATED"/>
    <property type="match status" value="1"/>
</dbReference>
<feature type="region of interest" description="Disordered" evidence="3">
    <location>
        <begin position="1"/>
        <end position="31"/>
    </location>
</feature>
<evidence type="ECO:0000256" key="1">
    <source>
        <dbReference type="ARBA" id="ARBA00022505"/>
    </source>
</evidence>
<dbReference type="Pfam" id="PF02738">
    <property type="entry name" value="MoCoBD_1"/>
    <property type="match status" value="1"/>
</dbReference>
<dbReference type="RefSeq" id="WP_127764863.1">
    <property type="nucleotide sequence ID" value="NZ_SADE01000001.1"/>
</dbReference>
<evidence type="ECO:0000313" key="6">
    <source>
        <dbReference type="Proteomes" id="UP000287447"/>
    </source>
</evidence>
<dbReference type="InterPro" id="IPR008274">
    <property type="entry name" value="AldOxase/xan_DH_MoCoBD1"/>
</dbReference>
<keyword evidence="1" id="KW-0500">Molybdenum</keyword>
<name>A0A437QYE3_9PROT</name>
<evidence type="ECO:0000256" key="3">
    <source>
        <dbReference type="SAM" id="MobiDB-lite"/>
    </source>
</evidence>
<dbReference type="Pfam" id="PF01315">
    <property type="entry name" value="Ald_Xan_dh_C"/>
    <property type="match status" value="1"/>
</dbReference>
<evidence type="ECO:0000259" key="4">
    <source>
        <dbReference type="SMART" id="SM01008"/>
    </source>
</evidence>
<proteinExistence type="predicted"/>
<dbReference type="EMBL" id="SADE01000001">
    <property type="protein sequence ID" value="RVU39492.1"/>
    <property type="molecule type" value="Genomic_DNA"/>
</dbReference>
<feature type="domain" description="Aldehyde oxidase/xanthine dehydrogenase a/b hammerhead" evidence="4">
    <location>
        <begin position="30"/>
        <end position="150"/>
    </location>
</feature>
<dbReference type="InterPro" id="IPR046867">
    <property type="entry name" value="AldOxase/xan_DH_MoCoBD2"/>
</dbReference>
<dbReference type="Pfam" id="PF20256">
    <property type="entry name" value="MoCoBD_2"/>
    <property type="match status" value="1"/>
</dbReference>
<dbReference type="GO" id="GO:0016491">
    <property type="term" value="F:oxidoreductase activity"/>
    <property type="evidence" value="ECO:0007669"/>
    <property type="project" value="UniProtKB-KW"/>
</dbReference>
<protein>
    <submittedName>
        <fullName evidence="5">Xanthine dehydrogenase family protein molybdopterin-binding subunit</fullName>
    </submittedName>
</protein>
<reference evidence="6" key="1">
    <citation type="submission" date="2019-01" db="EMBL/GenBank/DDBJ databases">
        <title>Gri0909 isolated from a small marine red alga.</title>
        <authorList>
            <person name="Kim J."/>
            <person name="Jeong S.E."/>
            <person name="Jeon C.O."/>
        </authorList>
    </citation>
    <scope>NUCLEOTIDE SEQUENCE [LARGE SCALE GENOMIC DNA]</scope>
    <source>
        <strain evidence="6">Gri0909</strain>
    </source>
</reference>
<dbReference type="SUPFAM" id="SSF54665">
    <property type="entry name" value="CO dehydrogenase molybdoprotein N-domain-like"/>
    <property type="match status" value="1"/>
</dbReference>
<gene>
    <name evidence="5" type="ORF">EOI86_09750</name>
</gene>
<dbReference type="InterPro" id="IPR016208">
    <property type="entry name" value="Ald_Oxase/xanthine_DH-like"/>
</dbReference>
<accession>A0A437QYE3</accession>
<evidence type="ECO:0000313" key="5">
    <source>
        <dbReference type="EMBL" id="RVU39492.1"/>
    </source>
</evidence>
<organism evidence="5 6">
    <name type="scientific">Hwanghaeella grinnelliae</name>
    <dbReference type="NCBI Taxonomy" id="2500179"/>
    <lineage>
        <taxon>Bacteria</taxon>
        <taxon>Pseudomonadati</taxon>
        <taxon>Pseudomonadota</taxon>
        <taxon>Alphaproteobacteria</taxon>
        <taxon>Rhodospirillales</taxon>
        <taxon>Rhodospirillaceae</taxon>
        <taxon>Hwanghaeella</taxon>
    </lineage>
</organism>
<dbReference type="InterPro" id="IPR036856">
    <property type="entry name" value="Ald_Oxase/Xan_DH_a/b_sf"/>
</dbReference>
<dbReference type="AlphaFoldDB" id="A0A437QYE3"/>
<comment type="caution">
    <text evidence="5">The sequence shown here is derived from an EMBL/GenBank/DDBJ whole genome shotgun (WGS) entry which is preliminary data.</text>
</comment>
<dbReference type="Proteomes" id="UP000287447">
    <property type="component" value="Unassembled WGS sequence"/>
</dbReference>
<dbReference type="PANTHER" id="PTHR11908">
    <property type="entry name" value="XANTHINE DEHYDROGENASE"/>
    <property type="match status" value="1"/>
</dbReference>
<dbReference type="Gene3D" id="3.90.1170.50">
    <property type="entry name" value="Aldehyde oxidase/xanthine dehydrogenase, a/b hammerhead"/>
    <property type="match status" value="1"/>
</dbReference>
<dbReference type="InterPro" id="IPR000674">
    <property type="entry name" value="Ald_Oxase/Xan_DH_a/b"/>
</dbReference>
<dbReference type="SUPFAM" id="SSF56003">
    <property type="entry name" value="Molybdenum cofactor-binding domain"/>
    <property type="match status" value="1"/>
</dbReference>
<sequence length="784" mass="83966">MPALDDPAMSSGKFGIGQNVPRKEDPTLLTGHGKYTDDLNLDGQLYAYVFRSPYAHAIIKNVDTSAALDSPGVKMVVTGKDLVEAGYGTPPCVVPLKSTDGTDMIKTPWMALPADRIRYAGEAVAMVIAETQVQAKDAAELIELDVEELPAVVNMETAAAPGTEQIWPELTPNNTAVHWEGGKKDETEEAFAKAAHVTKMRLNNNRLVVAPIEPRCSIADYDSEEDRYVFHSCSQGVFGLRNNLAEHVLKVEPEKLRVLTYSVGGSFGMKIYVYPEYLPLLHAAKALRRPVKWTDERSGSFMSDLHGRAMKFDAELALDEDHNFTGVRVKVVGDLGAYISFVGPMMASLNILRNGIGAYKTPTMFVESDLVLTNKTPVAAYRGAGRPDGNYIMENLIDQAARDLGIDKIELRRKNLVPADMMPFTAGNGEAIDSGDFLGTMEKALEVGDVAGFAARRKDSESRGKLRGLGVSSFCEVTATPAKEMGGVRFDDDGGVTIVTGTLDYGQGHAGTFAQILNDLLGIPFEKVRLLQGDSDQLLAGGGSGGSRSVMSTGNALVVCSEQIIDKGKKLAGHLFETAAADIEFSEGNFSVVGTDREIGIIELDKESRKMSNLPDGLDPGLTVELVNDLPDPAYPNGCHVCEVEVDPDTGMVKLDRYYTVNDFGVLVNPMLVEGQAQGGVVQGIGQVLWEEAVYDDDGQLLSGSFMDYAMPRANDLPDIGFVSNPSRATTNSLGVKGCGEGGTGGSLPATSCAVQDALHSGGAKPIEIPATPEKVWRALNAAS</sequence>
<keyword evidence="2" id="KW-0560">Oxidoreductase</keyword>
<keyword evidence="6" id="KW-1185">Reference proteome</keyword>
<dbReference type="InterPro" id="IPR037165">
    <property type="entry name" value="AldOxase/xan_DH_Mopterin-bd_sf"/>
</dbReference>
<dbReference type="OrthoDB" id="7374166at2"/>
<dbReference type="SMART" id="SM01008">
    <property type="entry name" value="Ald_Xan_dh_C"/>
    <property type="match status" value="1"/>
</dbReference>
<evidence type="ECO:0000256" key="2">
    <source>
        <dbReference type="ARBA" id="ARBA00023002"/>
    </source>
</evidence>
<dbReference type="Gene3D" id="3.30.365.10">
    <property type="entry name" value="Aldehyde oxidase/xanthine dehydrogenase, molybdopterin binding domain"/>
    <property type="match status" value="4"/>
</dbReference>